<dbReference type="InterPro" id="IPR052514">
    <property type="entry name" value="SAM-dependent_MTase"/>
</dbReference>
<accession>A0A7I7PHX6</accession>
<dbReference type="KEGG" id="mnv:MNVI_34800"/>
<dbReference type="InterPro" id="IPR029063">
    <property type="entry name" value="SAM-dependent_MTases_sf"/>
</dbReference>
<dbReference type="Proteomes" id="UP000192374">
    <property type="component" value="Unassembled WGS sequence"/>
</dbReference>
<dbReference type="InterPro" id="IPR006342">
    <property type="entry name" value="FkbM_mtfrase"/>
</dbReference>
<dbReference type="Proteomes" id="UP000466894">
    <property type="component" value="Chromosome"/>
</dbReference>
<evidence type="ECO:0000313" key="2">
    <source>
        <dbReference type="EMBL" id="BBY08162.1"/>
    </source>
</evidence>
<dbReference type="OrthoDB" id="5679686at2"/>
<feature type="domain" description="Methyltransferase FkbM" evidence="1">
    <location>
        <begin position="107"/>
        <end position="257"/>
    </location>
</feature>
<evidence type="ECO:0000259" key="1">
    <source>
        <dbReference type="Pfam" id="PF05050"/>
    </source>
</evidence>
<dbReference type="Pfam" id="PF05050">
    <property type="entry name" value="Methyltransf_21"/>
    <property type="match status" value="1"/>
</dbReference>
<dbReference type="AlphaFoldDB" id="A0A7I7PHX6"/>
<dbReference type="PANTHER" id="PTHR34203">
    <property type="entry name" value="METHYLTRANSFERASE, FKBM FAMILY PROTEIN"/>
    <property type="match status" value="1"/>
</dbReference>
<gene>
    <name evidence="3" type="ORF">BST37_05850</name>
    <name evidence="2" type="ORF">MNVI_34800</name>
</gene>
<name>A0A7I7PHX6_9MYCO</name>
<reference evidence="3 4" key="1">
    <citation type="submission" date="2017-02" db="EMBL/GenBank/DDBJ databases">
        <title>The new phylogeny of genus Mycobacterium.</title>
        <authorList>
            <person name="Tortoli E."/>
            <person name="Trovato A."/>
            <person name="Cirillo D.M."/>
        </authorList>
    </citation>
    <scope>NUCLEOTIDE SEQUENCE [LARGE SCALE GENOMIC DNA]</scope>
    <source>
        <strain evidence="3 4">DSM 45145</strain>
    </source>
</reference>
<reference evidence="2 5" key="2">
    <citation type="journal article" date="2019" name="Emerg. Microbes Infect.">
        <title>Comprehensive subspecies identification of 175 nontuberculous mycobacteria species based on 7547 genomic profiles.</title>
        <authorList>
            <person name="Matsumoto Y."/>
            <person name="Kinjo T."/>
            <person name="Motooka D."/>
            <person name="Nabeya D."/>
            <person name="Jung N."/>
            <person name="Uechi K."/>
            <person name="Horii T."/>
            <person name="Iida T."/>
            <person name="Fujita J."/>
            <person name="Nakamura S."/>
        </authorList>
    </citation>
    <scope>NUCLEOTIDE SEQUENCE [LARGE SCALE GENOMIC DNA]</scope>
    <source>
        <strain evidence="2 5">JCM 16367</strain>
    </source>
</reference>
<evidence type="ECO:0000313" key="4">
    <source>
        <dbReference type="Proteomes" id="UP000192374"/>
    </source>
</evidence>
<proteinExistence type="predicted"/>
<dbReference type="RefSeq" id="WP_083086611.1">
    <property type="nucleotide sequence ID" value="NZ_AP022583.1"/>
</dbReference>
<dbReference type="NCBIfam" id="TIGR01444">
    <property type="entry name" value="fkbM_fam"/>
    <property type="match status" value="1"/>
</dbReference>
<sequence>MIKALILPLCRACLRFLRTDKEHVGAIERFVRAVILLLPYGGLLGLLRLRLALWGPLTVDGTTEDGIRFRCRLPDLIQMYVYLFGTWEPDVTAFLRRRLQPDDTFIDIGANIGCMTALAAKLVGPRGTVVAIEPCPSVVASLQDTLASNDLTNVRLVAAAVSDRDHELTLFAGPNHNIGLTTTVGRRGLREQGRVRAAPLGSLVTAEELASARLVKVDVEGAEDRVLAGMVACIDALAADAELVVELSPTWWSDPQLLPIDVLGPFLERGFHIYLLRPVLERFFYVRMPPNEYALWRYLWPGDVGAAQRLRDLAILKRRVARLDIVLSRIDADAL</sequence>
<reference evidence="2" key="3">
    <citation type="submission" date="2020-02" db="EMBL/GenBank/DDBJ databases">
        <authorList>
            <person name="Matsumoto Y."/>
            <person name="Motooka D."/>
            <person name="Nakamura S."/>
        </authorList>
    </citation>
    <scope>NUCLEOTIDE SEQUENCE</scope>
    <source>
        <strain evidence="2">JCM 16367</strain>
    </source>
</reference>
<protein>
    <recommendedName>
        <fullName evidence="1">Methyltransferase FkbM domain-containing protein</fullName>
    </recommendedName>
</protein>
<evidence type="ECO:0000313" key="3">
    <source>
        <dbReference type="EMBL" id="ORB16813.1"/>
    </source>
</evidence>
<evidence type="ECO:0000313" key="5">
    <source>
        <dbReference type="Proteomes" id="UP000466894"/>
    </source>
</evidence>
<dbReference type="Gene3D" id="3.40.50.150">
    <property type="entry name" value="Vaccinia Virus protein VP39"/>
    <property type="match status" value="1"/>
</dbReference>
<dbReference type="EMBL" id="AP022583">
    <property type="protein sequence ID" value="BBY08162.1"/>
    <property type="molecule type" value="Genomic_DNA"/>
</dbReference>
<organism evidence="2 5">
    <name type="scientific">Mycobacterium noviomagense</name>
    <dbReference type="NCBI Taxonomy" id="459858"/>
    <lineage>
        <taxon>Bacteria</taxon>
        <taxon>Bacillati</taxon>
        <taxon>Actinomycetota</taxon>
        <taxon>Actinomycetes</taxon>
        <taxon>Mycobacteriales</taxon>
        <taxon>Mycobacteriaceae</taxon>
        <taxon>Mycobacterium</taxon>
    </lineage>
</organism>
<dbReference type="EMBL" id="MVIC01000006">
    <property type="protein sequence ID" value="ORB16813.1"/>
    <property type="molecule type" value="Genomic_DNA"/>
</dbReference>
<dbReference type="PANTHER" id="PTHR34203:SF15">
    <property type="entry name" value="SLL1173 PROTEIN"/>
    <property type="match status" value="1"/>
</dbReference>
<dbReference type="SUPFAM" id="SSF53335">
    <property type="entry name" value="S-adenosyl-L-methionine-dependent methyltransferases"/>
    <property type="match status" value="1"/>
</dbReference>
<keyword evidence="4" id="KW-1185">Reference proteome</keyword>